<evidence type="ECO:0000313" key="1">
    <source>
        <dbReference type="EMBL" id="KKL82636.1"/>
    </source>
</evidence>
<gene>
    <name evidence="1" type="ORF">LCGC14_1982790</name>
</gene>
<dbReference type="InterPro" id="IPR036410">
    <property type="entry name" value="HSP_DnaJ_Cys-rich_dom_sf"/>
</dbReference>
<comment type="caution">
    <text evidence="1">The sequence shown here is derived from an EMBL/GenBank/DDBJ whole genome shotgun (WGS) entry which is preliminary data.</text>
</comment>
<name>A0A0F9FWK9_9ZZZZ</name>
<reference evidence="1" key="1">
    <citation type="journal article" date="2015" name="Nature">
        <title>Complex archaea that bridge the gap between prokaryotes and eukaryotes.</title>
        <authorList>
            <person name="Spang A."/>
            <person name="Saw J.H."/>
            <person name="Jorgensen S.L."/>
            <person name="Zaremba-Niedzwiedzka K."/>
            <person name="Martijn J."/>
            <person name="Lind A.E."/>
            <person name="van Eijk R."/>
            <person name="Schleper C."/>
            <person name="Guy L."/>
            <person name="Ettema T.J."/>
        </authorList>
    </citation>
    <scope>NUCLEOTIDE SEQUENCE</scope>
</reference>
<dbReference type="AlphaFoldDB" id="A0A0F9FWK9"/>
<proteinExistence type="predicted"/>
<dbReference type="EMBL" id="LAZR01022218">
    <property type="protein sequence ID" value="KKL82636.1"/>
    <property type="molecule type" value="Genomic_DNA"/>
</dbReference>
<sequence>MTTIAREKTRTCDACSGVGIVPIETKPFTRDPYIDAKCHVCAGRGWVKISPKRSDSDRTGLDAVIAALETAGCDDGWQYVGPGWDDNEEQEYRDDPKASIAAWVAAWQNHVYL</sequence>
<protein>
    <submittedName>
        <fullName evidence="1">Uncharacterized protein</fullName>
    </submittedName>
</protein>
<dbReference type="SUPFAM" id="SSF57938">
    <property type="entry name" value="DnaJ/Hsp40 cysteine-rich domain"/>
    <property type="match status" value="1"/>
</dbReference>
<organism evidence="1">
    <name type="scientific">marine sediment metagenome</name>
    <dbReference type="NCBI Taxonomy" id="412755"/>
    <lineage>
        <taxon>unclassified sequences</taxon>
        <taxon>metagenomes</taxon>
        <taxon>ecological metagenomes</taxon>
    </lineage>
</organism>
<accession>A0A0F9FWK9</accession>